<feature type="transmembrane region" description="Helical" evidence="2">
    <location>
        <begin position="52"/>
        <end position="74"/>
    </location>
</feature>
<proteinExistence type="predicted"/>
<keyword evidence="2" id="KW-0472">Membrane</keyword>
<gene>
    <name evidence="4" type="ORF">BDV95DRAFT_599242</name>
</gene>
<dbReference type="Proteomes" id="UP000481861">
    <property type="component" value="Unassembled WGS sequence"/>
</dbReference>
<feature type="region of interest" description="Disordered" evidence="1">
    <location>
        <begin position="102"/>
        <end position="126"/>
    </location>
</feature>
<feature type="chain" id="PRO_5028881782" evidence="3">
    <location>
        <begin position="22"/>
        <end position="168"/>
    </location>
</feature>
<evidence type="ECO:0000256" key="2">
    <source>
        <dbReference type="SAM" id="Phobius"/>
    </source>
</evidence>
<dbReference type="EMBL" id="JAADJZ010000030">
    <property type="protein sequence ID" value="KAF2865854.1"/>
    <property type="molecule type" value="Genomic_DNA"/>
</dbReference>
<name>A0A7C8HZ60_9PLEO</name>
<evidence type="ECO:0000313" key="5">
    <source>
        <dbReference type="Proteomes" id="UP000481861"/>
    </source>
</evidence>
<accession>A0A7C8HZ60</accession>
<keyword evidence="2" id="KW-1133">Transmembrane helix</keyword>
<feature type="compositionally biased region" description="Polar residues" evidence="1">
    <location>
        <begin position="18"/>
        <end position="38"/>
    </location>
</feature>
<feature type="region of interest" description="Disordered" evidence="1">
    <location>
        <begin position="18"/>
        <end position="41"/>
    </location>
</feature>
<keyword evidence="5" id="KW-1185">Reference proteome</keyword>
<keyword evidence="3" id="KW-0732">Signal</keyword>
<protein>
    <submittedName>
        <fullName evidence="4">Uncharacterized protein</fullName>
    </submittedName>
</protein>
<dbReference type="AlphaFoldDB" id="A0A7C8HZ60"/>
<evidence type="ECO:0000256" key="3">
    <source>
        <dbReference type="SAM" id="SignalP"/>
    </source>
</evidence>
<keyword evidence="2" id="KW-0812">Transmembrane</keyword>
<evidence type="ECO:0000313" key="4">
    <source>
        <dbReference type="EMBL" id="KAF2865854.1"/>
    </source>
</evidence>
<sequence length="168" mass="18440">MLSAWLFLVALASALPQPIQSRESQDSPQTSSTNTSTVIPVPPSSIIHQESLVPTITFGIFSTILGLGTLVVAIMQYRRGQRQRVDGEEIEMESNLEMETGLVSPQDTDNCRTDHHPQGRASTMSSDRTVFEIAEPLPYTSCSPSRPYLVNYASMDSTDDRTTSMTPS</sequence>
<evidence type="ECO:0000256" key="1">
    <source>
        <dbReference type="SAM" id="MobiDB-lite"/>
    </source>
</evidence>
<feature type="signal peptide" evidence="3">
    <location>
        <begin position="1"/>
        <end position="21"/>
    </location>
</feature>
<comment type="caution">
    <text evidence="4">The sequence shown here is derived from an EMBL/GenBank/DDBJ whole genome shotgun (WGS) entry which is preliminary data.</text>
</comment>
<organism evidence="4 5">
    <name type="scientific">Massariosphaeria phaeospora</name>
    <dbReference type="NCBI Taxonomy" id="100035"/>
    <lineage>
        <taxon>Eukaryota</taxon>
        <taxon>Fungi</taxon>
        <taxon>Dikarya</taxon>
        <taxon>Ascomycota</taxon>
        <taxon>Pezizomycotina</taxon>
        <taxon>Dothideomycetes</taxon>
        <taxon>Pleosporomycetidae</taxon>
        <taxon>Pleosporales</taxon>
        <taxon>Pleosporales incertae sedis</taxon>
        <taxon>Massariosphaeria</taxon>
    </lineage>
</organism>
<reference evidence="4 5" key="1">
    <citation type="submission" date="2020-01" db="EMBL/GenBank/DDBJ databases">
        <authorList>
            <consortium name="DOE Joint Genome Institute"/>
            <person name="Haridas S."/>
            <person name="Albert R."/>
            <person name="Binder M."/>
            <person name="Bloem J."/>
            <person name="Labutti K."/>
            <person name="Salamov A."/>
            <person name="Andreopoulos B."/>
            <person name="Baker S.E."/>
            <person name="Barry K."/>
            <person name="Bills G."/>
            <person name="Bluhm B.H."/>
            <person name="Cannon C."/>
            <person name="Castanera R."/>
            <person name="Culley D.E."/>
            <person name="Daum C."/>
            <person name="Ezra D."/>
            <person name="Gonzalez J.B."/>
            <person name="Henrissat B."/>
            <person name="Kuo A."/>
            <person name="Liang C."/>
            <person name="Lipzen A."/>
            <person name="Lutzoni F."/>
            <person name="Magnuson J."/>
            <person name="Mondo S."/>
            <person name="Nolan M."/>
            <person name="Ohm R."/>
            <person name="Pangilinan J."/>
            <person name="Park H.-J.H."/>
            <person name="Ramirez L."/>
            <person name="Alfaro M."/>
            <person name="Sun H."/>
            <person name="Tritt A."/>
            <person name="Yoshinaga Y."/>
            <person name="Zwiers L.-H.L."/>
            <person name="Turgeon B.G."/>
            <person name="Goodwin S.B."/>
            <person name="Spatafora J.W."/>
            <person name="Crous P.W."/>
            <person name="Grigoriev I.V."/>
        </authorList>
    </citation>
    <scope>NUCLEOTIDE SEQUENCE [LARGE SCALE GENOMIC DNA]</scope>
    <source>
        <strain evidence="4 5">CBS 611.86</strain>
    </source>
</reference>